<evidence type="ECO:0000259" key="1">
    <source>
        <dbReference type="SMART" id="SM00235"/>
    </source>
</evidence>
<dbReference type="GO" id="GO:0006508">
    <property type="term" value="P:proteolysis"/>
    <property type="evidence" value="ECO:0007669"/>
    <property type="project" value="InterPro"/>
</dbReference>
<reference evidence="2" key="1">
    <citation type="submission" date="2023-06" db="EMBL/GenBank/DDBJ databases">
        <title>Genome-scale phylogeny and comparative genomics of the fungal order Sordariales.</title>
        <authorList>
            <consortium name="Lawrence Berkeley National Laboratory"/>
            <person name="Hensen N."/>
            <person name="Bonometti L."/>
            <person name="Westerberg I."/>
            <person name="Brannstrom I.O."/>
            <person name="Guillou S."/>
            <person name="Cros-Aarteil S."/>
            <person name="Calhoun S."/>
            <person name="Haridas S."/>
            <person name="Kuo A."/>
            <person name="Mondo S."/>
            <person name="Pangilinan J."/>
            <person name="Riley R."/>
            <person name="LaButti K."/>
            <person name="Andreopoulos B."/>
            <person name="Lipzen A."/>
            <person name="Chen C."/>
            <person name="Yanf M."/>
            <person name="Daum C."/>
            <person name="Ng V."/>
            <person name="Clum A."/>
            <person name="Steindorff A."/>
            <person name="Ohm R."/>
            <person name="Martin F."/>
            <person name="Silar P."/>
            <person name="Natvig D."/>
            <person name="Lalanne C."/>
            <person name="Gautier V."/>
            <person name="Ament-velasquez S.L."/>
            <person name="Kruys A."/>
            <person name="Hutchinson M.I."/>
            <person name="Powell A.J."/>
            <person name="Barry K."/>
            <person name="Miller A.N."/>
            <person name="Grigoriev I.V."/>
            <person name="Debuchy R."/>
            <person name="Gladieux P."/>
            <person name="Thoren M.H."/>
            <person name="Johannesson H."/>
        </authorList>
    </citation>
    <scope>NUCLEOTIDE SEQUENCE</scope>
    <source>
        <strain evidence="2">SMH3187-1</strain>
    </source>
</reference>
<dbReference type="InterPro" id="IPR024079">
    <property type="entry name" value="MetalloPept_cat_dom_sf"/>
</dbReference>
<dbReference type="GO" id="GO:0008237">
    <property type="term" value="F:metallopeptidase activity"/>
    <property type="evidence" value="ECO:0007669"/>
    <property type="project" value="InterPro"/>
</dbReference>
<dbReference type="AlphaFoldDB" id="A0AA40EP44"/>
<organism evidence="2 3">
    <name type="scientific">Schizothecium vesticola</name>
    <dbReference type="NCBI Taxonomy" id="314040"/>
    <lineage>
        <taxon>Eukaryota</taxon>
        <taxon>Fungi</taxon>
        <taxon>Dikarya</taxon>
        <taxon>Ascomycota</taxon>
        <taxon>Pezizomycotina</taxon>
        <taxon>Sordariomycetes</taxon>
        <taxon>Sordariomycetidae</taxon>
        <taxon>Sordariales</taxon>
        <taxon>Schizotheciaceae</taxon>
        <taxon>Schizothecium</taxon>
    </lineage>
</organism>
<name>A0AA40EP44_9PEZI</name>
<keyword evidence="3" id="KW-1185">Reference proteome</keyword>
<proteinExistence type="predicted"/>
<dbReference type="CDD" id="cd04327">
    <property type="entry name" value="ZnMc_MMP_like_3"/>
    <property type="match status" value="1"/>
</dbReference>
<feature type="domain" description="Peptidase metallopeptidase" evidence="1">
    <location>
        <begin position="23"/>
        <end position="171"/>
    </location>
</feature>
<dbReference type="Gene3D" id="3.40.390.10">
    <property type="entry name" value="Collagenase (Catalytic Domain)"/>
    <property type="match status" value="1"/>
</dbReference>
<evidence type="ECO:0000313" key="3">
    <source>
        <dbReference type="Proteomes" id="UP001172155"/>
    </source>
</evidence>
<dbReference type="InterPro" id="IPR006026">
    <property type="entry name" value="Peptidase_Metallo"/>
</dbReference>
<dbReference type="EMBL" id="JAUKUD010000005">
    <property type="protein sequence ID" value="KAK0742913.1"/>
    <property type="molecule type" value="Genomic_DNA"/>
</dbReference>
<accession>A0AA40EP44</accession>
<protein>
    <submittedName>
        <fullName evidence="2">Tolloid-like protein 1</fullName>
    </submittedName>
</protein>
<dbReference type="SUPFAM" id="SSF55486">
    <property type="entry name" value="Metalloproteases ('zincins'), catalytic domain"/>
    <property type="match status" value="1"/>
</dbReference>
<comment type="caution">
    <text evidence="2">The sequence shown here is derived from an EMBL/GenBank/DDBJ whole genome shotgun (WGS) entry which is preliminary data.</text>
</comment>
<dbReference type="Proteomes" id="UP001172155">
    <property type="component" value="Unassembled WGS sequence"/>
</dbReference>
<feature type="non-terminal residue" evidence="2">
    <location>
        <position position="226"/>
    </location>
</feature>
<sequence length="226" mass="25822">MGHSNLHFQLRPYGKYYISSLHQVLTWKPPNRENGRVIRVKIINGTPKIKEKIQQYANVWTEYANLSFVFVPDADAEIRVRCDNSGQSWSRVGTDCLATPLSLQTMNLGWLTDTTSDEEFSRVITHEFGHAIGCIHEHQSPAGGIPWDRQAVYKHYMGSQGWSAEQVNINIFNLYSRTTTQFSDFDPDSIMVYSVPAALTINQNYSTPWNTHLSETDKAFISEIYP</sequence>
<dbReference type="SMART" id="SM00235">
    <property type="entry name" value="ZnMc"/>
    <property type="match status" value="1"/>
</dbReference>
<dbReference type="GO" id="GO:0008270">
    <property type="term" value="F:zinc ion binding"/>
    <property type="evidence" value="ECO:0007669"/>
    <property type="project" value="InterPro"/>
</dbReference>
<evidence type="ECO:0000313" key="2">
    <source>
        <dbReference type="EMBL" id="KAK0742913.1"/>
    </source>
</evidence>
<gene>
    <name evidence="2" type="ORF">B0T18DRAFT_327555</name>
</gene>